<organism evidence="1 2">
    <name type="scientific">Porphyromonas gulae</name>
    <dbReference type="NCBI Taxonomy" id="111105"/>
    <lineage>
        <taxon>Bacteria</taxon>
        <taxon>Pseudomonadati</taxon>
        <taxon>Bacteroidota</taxon>
        <taxon>Bacteroidia</taxon>
        <taxon>Bacteroidales</taxon>
        <taxon>Porphyromonadaceae</taxon>
        <taxon>Porphyromonas</taxon>
    </lineage>
</organism>
<dbReference type="InterPro" id="IPR043132">
    <property type="entry name" value="BCAT-like_C"/>
</dbReference>
<accession>A0A0A2F5K0</accession>
<dbReference type="AlphaFoldDB" id="A0A0A2F5K0"/>
<dbReference type="Gene3D" id="3.20.10.10">
    <property type="entry name" value="D-amino Acid Aminotransferase, subunit A, domain 2"/>
    <property type="match status" value="1"/>
</dbReference>
<dbReference type="RefSeq" id="WP_039420677.1">
    <property type="nucleotide sequence ID" value="NZ_JRAI01000039.1"/>
</dbReference>
<evidence type="ECO:0000313" key="2">
    <source>
        <dbReference type="Proteomes" id="UP000030130"/>
    </source>
</evidence>
<evidence type="ECO:0000313" key="1">
    <source>
        <dbReference type="EMBL" id="KGN86268.1"/>
    </source>
</evidence>
<dbReference type="OrthoDB" id="1148709at2"/>
<dbReference type="Proteomes" id="UP000030130">
    <property type="component" value="Unassembled WGS sequence"/>
</dbReference>
<comment type="caution">
    <text evidence="1">The sequence shown here is derived from an EMBL/GenBank/DDBJ whole genome shotgun (WGS) entry which is preliminary data.</text>
</comment>
<dbReference type="InterPro" id="IPR001544">
    <property type="entry name" value="Aminotrans_IV"/>
</dbReference>
<gene>
    <name evidence="1" type="ORF">HR08_04155</name>
</gene>
<dbReference type="InterPro" id="IPR043131">
    <property type="entry name" value="BCAT-like_N"/>
</dbReference>
<dbReference type="InterPro" id="IPR036038">
    <property type="entry name" value="Aminotransferase-like"/>
</dbReference>
<dbReference type="GO" id="GO:0003824">
    <property type="term" value="F:catalytic activity"/>
    <property type="evidence" value="ECO:0007669"/>
    <property type="project" value="InterPro"/>
</dbReference>
<dbReference type="STRING" id="111105.HR09_06505"/>
<dbReference type="Gene3D" id="3.30.470.10">
    <property type="match status" value="1"/>
</dbReference>
<dbReference type="SUPFAM" id="SSF56752">
    <property type="entry name" value="D-aminoacid aminotransferase-like PLP-dependent enzymes"/>
    <property type="match status" value="1"/>
</dbReference>
<sequence>MCYIETIRIEDGLPYLLALHRERMSRTCDEKGFPLPEMPCLTNLCPPELMHGIAKCRILYGKEGISDVSFSPYTPRQISSLRIVMAPADLDYHLKQADRSPLEALLLQKGEADEIIILRNGLLTDTSYTNLLLRMGGELLTPRIPLLGGVQRRYLLQTGQIRPADLQIEDLRKAEEILLINAMLPLEHAIRLHPSQIIL</sequence>
<proteinExistence type="predicted"/>
<reference evidence="1 2" key="1">
    <citation type="submission" date="2014-08" db="EMBL/GenBank/DDBJ databases">
        <title>Porphyromonas gulae strain:COT-052_OH1451 Genome sequencing.</title>
        <authorList>
            <person name="Wallis C."/>
            <person name="Deusch O."/>
            <person name="O'Flynn C."/>
            <person name="Davis I."/>
            <person name="Jospin G."/>
            <person name="Darling A.E."/>
            <person name="Coil D.A."/>
            <person name="Alexiev A."/>
            <person name="Horsfall A."/>
            <person name="Kirkwood N."/>
            <person name="Harris S."/>
            <person name="Eisen J.A."/>
        </authorList>
    </citation>
    <scope>NUCLEOTIDE SEQUENCE [LARGE SCALE GENOMIC DNA]</scope>
    <source>
        <strain evidence="2">COT-052 OH1451</strain>
    </source>
</reference>
<dbReference type="EMBL" id="JRAI01000039">
    <property type="protein sequence ID" value="KGN86268.1"/>
    <property type="molecule type" value="Genomic_DNA"/>
</dbReference>
<dbReference type="Pfam" id="PF01063">
    <property type="entry name" value="Aminotran_4"/>
    <property type="match status" value="1"/>
</dbReference>
<dbReference type="eggNOG" id="COG0115">
    <property type="taxonomic scope" value="Bacteria"/>
</dbReference>
<name>A0A0A2F5K0_9PORP</name>
<protein>
    <submittedName>
        <fullName evidence="1">Aminobenzoate synthetase</fullName>
    </submittedName>
</protein>